<dbReference type="Ensembl" id="ENSNPET00000017661.1">
    <property type="protein sequence ID" value="ENSNPEP00000017235.1"/>
    <property type="gene ID" value="ENSNPEG00000012839.1"/>
</dbReference>
<reference evidence="2" key="2">
    <citation type="submission" date="2025-09" db="UniProtKB">
        <authorList>
            <consortium name="Ensembl"/>
        </authorList>
    </citation>
    <scope>IDENTIFICATION</scope>
</reference>
<accession>A0A8C7EFV8</accession>
<organism evidence="2 3">
    <name type="scientific">Nothoprocta perdicaria</name>
    <name type="common">Chilean tinamou</name>
    <name type="synonym">Crypturus perdicarius</name>
    <dbReference type="NCBI Taxonomy" id="30464"/>
    <lineage>
        <taxon>Eukaryota</taxon>
        <taxon>Metazoa</taxon>
        <taxon>Chordata</taxon>
        <taxon>Craniata</taxon>
        <taxon>Vertebrata</taxon>
        <taxon>Euteleostomi</taxon>
        <taxon>Archelosauria</taxon>
        <taxon>Archosauria</taxon>
        <taxon>Dinosauria</taxon>
        <taxon>Saurischia</taxon>
        <taxon>Theropoda</taxon>
        <taxon>Coelurosauria</taxon>
        <taxon>Aves</taxon>
        <taxon>Palaeognathae</taxon>
        <taxon>Tinamiformes</taxon>
        <taxon>Tinamidae</taxon>
        <taxon>Nothoprocta</taxon>
    </lineage>
</organism>
<feature type="compositionally biased region" description="Basic and acidic residues" evidence="1">
    <location>
        <begin position="1"/>
        <end position="11"/>
    </location>
</feature>
<evidence type="ECO:0000313" key="3">
    <source>
        <dbReference type="Proteomes" id="UP000694420"/>
    </source>
</evidence>
<evidence type="ECO:0000313" key="2">
    <source>
        <dbReference type="Ensembl" id="ENSNPEP00000017235.1"/>
    </source>
</evidence>
<feature type="region of interest" description="Disordered" evidence="1">
    <location>
        <begin position="1"/>
        <end position="24"/>
    </location>
</feature>
<keyword evidence="3" id="KW-1185">Reference proteome</keyword>
<dbReference type="InterPro" id="IPR043129">
    <property type="entry name" value="ATPase_NBD"/>
</dbReference>
<name>A0A8C7EFV8_NOTPE</name>
<sequence>MSQPDEERSLGPEDPELAAADPEEQYKSFCAVVIDMGTGHTRSGLAGDEKPRSVVPSRSGGPPTLPVGTGSPGGCVTPWMQPLLPG</sequence>
<evidence type="ECO:0000256" key="1">
    <source>
        <dbReference type="SAM" id="MobiDB-lite"/>
    </source>
</evidence>
<dbReference type="AlphaFoldDB" id="A0A8C7EFV8"/>
<dbReference type="Gene3D" id="3.30.420.40">
    <property type="match status" value="1"/>
</dbReference>
<proteinExistence type="predicted"/>
<feature type="region of interest" description="Disordered" evidence="1">
    <location>
        <begin position="39"/>
        <end position="86"/>
    </location>
</feature>
<dbReference type="SUPFAM" id="SSF53067">
    <property type="entry name" value="Actin-like ATPase domain"/>
    <property type="match status" value="1"/>
</dbReference>
<reference evidence="2" key="1">
    <citation type="submission" date="2025-08" db="UniProtKB">
        <authorList>
            <consortium name="Ensembl"/>
        </authorList>
    </citation>
    <scope>IDENTIFICATION</scope>
</reference>
<dbReference type="Proteomes" id="UP000694420">
    <property type="component" value="Unplaced"/>
</dbReference>
<dbReference type="Pfam" id="PF00022">
    <property type="entry name" value="Actin"/>
    <property type="match status" value="1"/>
</dbReference>
<protein>
    <submittedName>
        <fullName evidence="2">Uncharacterized protein</fullName>
    </submittedName>
</protein>
<dbReference type="InterPro" id="IPR004000">
    <property type="entry name" value="Actin"/>
</dbReference>